<organism evidence="2 3">
    <name type="scientific">Monilinia fructicola</name>
    <name type="common">Brown rot fungus</name>
    <name type="synonym">Ciboria fructicola</name>
    <dbReference type="NCBI Taxonomy" id="38448"/>
    <lineage>
        <taxon>Eukaryota</taxon>
        <taxon>Fungi</taxon>
        <taxon>Dikarya</taxon>
        <taxon>Ascomycota</taxon>
        <taxon>Pezizomycotina</taxon>
        <taxon>Leotiomycetes</taxon>
        <taxon>Helotiales</taxon>
        <taxon>Sclerotiniaceae</taxon>
        <taxon>Monilinia</taxon>
    </lineage>
</organism>
<protein>
    <submittedName>
        <fullName evidence="2">Uncharacterized protein</fullName>
    </submittedName>
</protein>
<feature type="compositionally biased region" description="Polar residues" evidence="1">
    <location>
        <begin position="1"/>
        <end position="14"/>
    </location>
</feature>
<evidence type="ECO:0000313" key="2">
    <source>
        <dbReference type="EMBL" id="KAA8571676.1"/>
    </source>
</evidence>
<gene>
    <name evidence="2" type="ORF">EYC84_001662</name>
</gene>
<comment type="caution">
    <text evidence="2">The sequence shown here is derived from an EMBL/GenBank/DDBJ whole genome shotgun (WGS) entry which is preliminary data.</text>
</comment>
<dbReference type="Proteomes" id="UP000322873">
    <property type="component" value="Unassembled WGS sequence"/>
</dbReference>
<dbReference type="AlphaFoldDB" id="A0A5M9JUW7"/>
<keyword evidence="3" id="KW-1185">Reference proteome</keyword>
<reference evidence="2 3" key="1">
    <citation type="submission" date="2019-06" db="EMBL/GenBank/DDBJ databases">
        <title>Genome Sequence of the Brown Rot Fungal Pathogen Monilinia fructicola.</title>
        <authorList>
            <person name="De Miccolis Angelini R.M."/>
            <person name="Landi L."/>
            <person name="Abate D."/>
            <person name="Pollastro S."/>
            <person name="Romanazzi G."/>
            <person name="Faretra F."/>
        </authorList>
    </citation>
    <scope>NUCLEOTIDE SEQUENCE [LARGE SCALE GENOMIC DNA]</scope>
    <source>
        <strain evidence="2 3">Mfrc123</strain>
    </source>
</reference>
<evidence type="ECO:0000256" key="1">
    <source>
        <dbReference type="SAM" id="MobiDB-lite"/>
    </source>
</evidence>
<accession>A0A5M9JUW7</accession>
<feature type="region of interest" description="Disordered" evidence="1">
    <location>
        <begin position="143"/>
        <end position="182"/>
    </location>
</feature>
<evidence type="ECO:0000313" key="3">
    <source>
        <dbReference type="Proteomes" id="UP000322873"/>
    </source>
</evidence>
<proteinExistence type="predicted"/>
<dbReference type="EMBL" id="VICG01000005">
    <property type="protein sequence ID" value="KAA8571676.1"/>
    <property type="molecule type" value="Genomic_DNA"/>
</dbReference>
<name>A0A5M9JUW7_MONFR</name>
<sequence>MTIFTTQHNTTPSLQRKKPKQRMQAYGTTKRRNRRRSMFVRFTELRNRGYGTGTGTGTGTGPGPEVGKVAVDICWVLGAIRVDEMEFKGETVPCFVITCSSTPAHSPNAHHAEVAPHLNSQAHDSMLGWEKEQSQIRPLHIHAHPRPIPTPLARSLSLPSKRIPSPNHHLSASRPQTKPPQIIIRHTLPCS</sequence>
<feature type="region of interest" description="Disordered" evidence="1">
    <location>
        <begin position="1"/>
        <end position="33"/>
    </location>
</feature>